<feature type="transmembrane region" description="Helical" evidence="4">
    <location>
        <begin position="273"/>
        <end position="298"/>
    </location>
</feature>
<dbReference type="GO" id="GO:0022857">
    <property type="term" value="F:transmembrane transporter activity"/>
    <property type="evidence" value="ECO:0007669"/>
    <property type="project" value="InterPro"/>
</dbReference>
<feature type="transmembrane region" description="Helical" evidence="4">
    <location>
        <begin position="77"/>
        <end position="95"/>
    </location>
</feature>
<dbReference type="PANTHER" id="PTHR23518">
    <property type="entry name" value="C-METHYLTRANSFERASE"/>
    <property type="match status" value="1"/>
</dbReference>
<evidence type="ECO:0000256" key="4">
    <source>
        <dbReference type="SAM" id="Phobius"/>
    </source>
</evidence>
<feature type="domain" description="Major facilitator superfamily (MFS) profile" evidence="5">
    <location>
        <begin position="160"/>
        <end position="372"/>
    </location>
</feature>
<dbReference type="PANTHER" id="PTHR23518:SF2">
    <property type="entry name" value="MAJOR FACILITATOR SUPERFAMILY TRANSPORTER"/>
    <property type="match status" value="1"/>
</dbReference>
<feature type="transmembrane region" description="Helical" evidence="4">
    <location>
        <begin position="326"/>
        <end position="346"/>
    </location>
</feature>
<feature type="transmembrane region" description="Helical" evidence="4">
    <location>
        <begin position="135"/>
        <end position="156"/>
    </location>
</feature>
<organism evidence="6 7">
    <name type="scientific">Thermovibrio guaymasensis</name>
    <dbReference type="NCBI Taxonomy" id="240167"/>
    <lineage>
        <taxon>Bacteria</taxon>
        <taxon>Pseudomonadati</taxon>
        <taxon>Aquificota</taxon>
        <taxon>Aquificia</taxon>
        <taxon>Desulfurobacteriales</taxon>
        <taxon>Desulfurobacteriaceae</taxon>
        <taxon>Thermovibrio</taxon>
    </lineage>
</organism>
<evidence type="ECO:0000259" key="5">
    <source>
        <dbReference type="PROSITE" id="PS50850"/>
    </source>
</evidence>
<dbReference type="InterPro" id="IPR036259">
    <property type="entry name" value="MFS_trans_sf"/>
</dbReference>
<dbReference type="SUPFAM" id="SSF103473">
    <property type="entry name" value="MFS general substrate transporter"/>
    <property type="match status" value="1"/>
</dbReference>
<evidence type="ECO:0000313" key="7">
    <source>
        <dbReference type="Proteomes" id="UP000280881"/>
    </source>
</evidence>
<keyword evidence="3 4" id="KW-0472">Membrane</keyword>
<evidence type="ECO:0000256" key="2">
    <source>
        <dbReference type="ARBA" id="ARBA00022989"/>
    </source>
</evidence>
<evidence type="ECO:0000256" key="3">
    <source>
        <dbReference type="ARBA" id="ARBA00023136"/>
    </source>
</evidence>
<dbReference type="AlphaFoldDB" id="A0A420W879"/>
<evidence type="ECO:0000256" key="1">
    <source>
        <dbReference type="ARBA" id="ARBA00022692"/>
    </source>
</evidence>
<dbReference type="RefSeq" id="WP_121169774.1">
    <property type="nucleotide sequence ID" value="NZ_RBIE01000001.1"/>
</dbReference>
<feature type="transmembrane region" description="Helical" evidence="4">
    <location>
        <begin position="201"/>
        <end position="223"/>
    </location>
</feature>
<keyword evidence="1 4" id="KW-0812">Transmembrane</keyword>
<evidence type="ECO:0000313" key="6">
    <source>
        <dbReference type="EMBL" id="RKQ63530.1"/>
    </source>
</evidence>
<dbReference type="PROSITE" id="PS50850">
    <property type="entry name" value="MFS"/>
    <property type="match status" value="1"/>
</dbReference>
<keyword evidence="2 4" id="KW-1133">Transmembrane helix</keyword>
<dbReference type="Proteomes" id="UP000280881">
    <property type="component" value="Unassembled WGS sequence"/>
</dbReference>
<sequence length="372" mass="39984">MTLKSSLGKNLLILSAVSFLNDTSSELMGALLPLFITELGGGALSVGLLGGLREAVSNFLKILSGYLSDRFNRKKPFVIAGYGVSALFKLLIPFSNSPSQVVIFSSLERLGKGIRTAPRDAILSLSGKVERNFSIHRAFDTFGALAGSLFALFLISKVPVREALIFGALLSLLSLPLLLLIEEPKVKLKKKLKVKVESPYFKRFLLASTLFSLSYISFMFFILKGKEITGSSSSALLLYAFYNLIYALSALLFKNFSNLTSPFKALSIGYALFSLYLIILSLSNSIALLVVAAVLFGISSGITDAGQRSAVGLLTGRAKRGTHYGLFHFLTGTSALVGNVIVGATWSSYQGVTLGILALLSLTSSALTFKLR</sequence>
<dbReference type="Gene3D" id="1.20.1250.20">
    <property type="entry name" value="MFS general substrate transporter like domains"/>
    <property type="match status" value="1"/>
</dbReference>
<feature type="transmembrane region" description="Helical" evidence="4">
    <location>
        <begin position="163"/>
        <end position="181"/>
    </location>
</feature>
<dbReference type="CDD" id="cd17370">
    <property type="entry name" value="MFS_MJ1317_like"/>
    <property type="match status" value="1"/>
</dbReference>
<proteinExistence type="predicted"/>
<dbReference type="EMBL" id="RBIE01000001">
    <property type="protein sequence ID" value="RKQ63530.1"/>
    <property type="molecule type" value="Genomic_DNA"/>
</dbReference>
<name>A0A420W879_9BACT</name>
<feature type="transmembrane region" description="Helical" evidence="4">
    <location>
        <begin position="352"/>
        <end position="369"/>
    </location>
</feature>
<dbReference type="Pfam" id="PF07690">
    <property type="entry name" value="MFS_1"/>
    <property type="match status" value="1"/>
</dbReference>
<keyword evidence="7" id="KW-1185">Reference proteome</keyword>
<dbReference type="OrthoDB" id="9803985at2"/>
<reference evidence="6 7" key="1">
    <citation type="submission" date="2018-10" db="EMBL/GenBank/DDBJ databases">
        <title>Genomic Encyclopedia of Type Strains, Phase IV (KMG-IV): sequencing the most valuable type-strain genomes for metagenomic binning, comparative biology and taxonomic classification.</title>
        <authorList>
            <person name="Goeker M."/>
        </authorList>
    </citation>
    <scope>NUCLEOTIDE SEQUENCE [LARGE SCALE GENOMIC DNA]</scope>
    <source>
        <strain evidence="6 7">DSM 15521</strain>
    </source>
</reference>
<dbReference type="InterPro" id="IPR020846">
    <property type="entry name" value="MFS_dom"/>
</dbReference>
<dbReference type="InterPro" id="IPR011701">
    <property type="entry name" value="MFS"/>
</dbReference>
<comment type="caution">
    <text evidence="6">The sequence shown here is derived from an EMBL/GenBank/DDBJ whole genome shotgun (WGS) entry which is preliminary data.</text>
</comment>
<feature type="transmembrane region" description="Helical" evidence="4">
    <location>
        <begin position="235"/>
        <end position="253"/>
    </location>
</feature>
<feature type="transmembrane region" description="Helical" evidence="4">
    <location>
        <begin position="35"/>
        <end position="56"/>
    </location>
</feature>
<accession>A0A420W879</accession>
<gene>
    <name evidence="6" type="ORF">C7457_0404</name>
</gene>
<protein>
    <submittedName>
        <fullName evidence="6">MFS transporter</fullName>
    </submittedName>
</protein>